<sequence length="82" mass="9038">MCIGVPGKIVAVGDCVHEPAWVEINAIRRQINISLICENSPQELLGCWVLVHVGFAMSMIDEDEADNIMEMLKKITGEAMLP</sequence>
<dbReference type="OrthoDB" id="9806017at2"/>
<dbReference type="PANTHER" id="PTHR35177:SF2">
    <property type="entry name" value="HYDROGENASE MATURATION FACTOR HYBG"/>
    <property type="match status" value="1"/>
</dbReference>
<reference evidence="6 7" key="1">
    <citation type="submission" date="2018-01" db="EMBL/GenBank/DDBJ databases">
        <title>Superficieibacter electus gen. nov., sp. nov., an extended-spectrum beta-lactamase possessing member of the Enterobacteriaceae family, isolated from intensive care unit surfaces.</title>
        <authorList>
            <person name="Potter R.F."/>
            <person name="D'Souza A.W."/>
        </authorList>
    </citation>
    <scope>NUCLEOTIDE SEQUENCE [LARGE SCALE GENOMIC DNA]</scope>
    <source>
        <strain evidence="5 7">BP-1</strain>
        <strain evidence="4 6">BP-2</strain>
    </source>
</reference>
<accession>A0A2P5GNH3</accession>
<evidence type="ECO:0000256" key="1">
    <source>
        <dbReference type="ARBA" id="ARBA00004711"/>
    </source>
</evidence>
<dbReference type="Gene3D" id="2.30.30.140">
    <property type="match status" value="1"/>
</dbReference>
<evidence type="ECO:0000313" key="5">
    <source>
        <dbReference type="EMBL" id="POP48074.1"/>
    </source>
</evidence>
<dbReference type="Proteomes" id="UP000237073">
    <property type="component" value="Unassembled WGS sequence"/>
</dbReference>
<dbReference type="AlphaFoldDB" id="A0A2P5GNH3"/>
<dbReference type="PRINTS" id="PR00445">
    <property type="entry name" value="HUPFHYPC"/>
</dbReference>
<dbReference type="GO" id="GO:0005506">
    <property type="term" value="F:iron ion binding"/>
    <property type="evidence" value="ECO:0007669"/>
    <property type="project" value="TreeGrafter"/>
</dbReference>
<dbReference type="Proteomes" id="UP000247005">
    <property type="component" value="Unassembled WGS sequence"/>
</dbReference>
<dbReference type="SUPFAM" id="SSF159127">
    <property type="entry name" value="HupF/HypC-like"/>
    <property type="match status" value="1"/>
</dbReference>
<name>A0A2P5GNH3_9ENTR</name>
<evidence type="ECO:0000313" key="7">
    <source>
        <dbReference type="Proteomes" id="UP000247005"/>
    </source>
</evidence>
<evidence type="ECO:0000313" key="4">
    <source>
        <dbReference type="EMBL" id="POP43606.1"/>
    </source>
</evidence>
<dbReference type="NCBIfam" id="NF007721">
    <property type="entry name" value="PRK10413.1"/>
    <property type="match status" value="1"/>
</dbReference>
<gene>
    <name evidence="5" type="primary">hypC</name>
    <name evidence="5" type="ORF">CHU32_14635</name>
    <name evidence="4" type="ORF">CHU33_15345</name>
</gene>
<comment type="caution">
    <text evidence="5">The sequence shown here is derived from an EMBL/GenBank/DDBJ whole genome shotgun (WGS) entry which is preliminary data.</text>
</comment>
<dbReference type="PANTHER" id="PTHR35177">
    <property type="entry name" value="HYDROGENASE MATURATION FACTOR HYBG"/>
    <property type="match status" value="1"/>
</dbReference>
<dbReference type="UniPathway" id="UPA00335"/>
<evidence type="ECO:0000256" key="3">
    <source>
        <dbReference type="ARBA" id="ARBA00071840"/>
    </source>
</evidence>
<evidence type="ECO:0000256" key="2">
    <source>
        <dbReference type="ARBA" id="ARBA00006018"/>
    </source>
</evidence>
<keyword evidence="6" id="KW-1185">Reference proteome</keyword>
<dbReference type="NCBIfam" id="TIGR00074">
    <property type="entry name" value="hypC_hupF"/>
    <property type="match status" value="1"/>
</dbReference>
<dbReference type="InterPro" id="IPR019812">
    <property type="entry name" value="Hydgase_assmbl_chp_CS"/>
</dbReference>
<protein>
    <recommendedName>
        <fullName evidence="3">Hydrogenase maturation factor HybG</fullName>
    </recommendedName>
</protein>
<dbReference type="PROSITE" id="PS01097">
    <property type="entry name" value="HUPF_HYPC"/>
    <property type="match status" value="1"/>
</dbReference>
<dbReference type="GO" id="GO:1902670">
    <property type="term" value="F:carbon dioxide binding"/>
    <property type="evidence" value="ECO:0007669"/>
    <property type="project" value="TreeGrafter"/>
</dbReference>
<dbReference type="EMBL" id="PQGE01000013">
    <property type="protein sequence ID" value="POP43606.1"/>
    <property type="molecule type" value="Genomic_DNA"/>
</dbReference>
<dbReference type="RefSeq" id="WP_103676946.1">
    <property type="nucleotide sequence ID" value="NZ_PQGD01000011.1"/>
</dbReference>
<proteinExistence type="inferred from homology"/>
<dbReference type="EMBL" id="PQGD01000011">
    <property type="protein sequence ID" value="POP48074.1"/>
    <property type="molecule type" value="Genomic_DNA"/>
</dbReference>
<dbReference type="GO" id="GO:0051604">
    <property type="term" value="P:protein maturation"/>
    <property type="evidence" value="ECO:0007669"/>
    <property type="project" value="TreeGrafter"/>
</dbReference>
<comment type="pathway">
    <text evidence="1">Protein modification; [NiFe] hydrogenase maturation.</text>
</comment>
<organism evidence="5 7">
    <name type="scientific">Superficieibacter electus</name>
    <dbReference type="NCBI Taxonomy" id="2022662"/>
    <lineage>
        <taxon>Bacteria</taxon>
        <taxon>Pseudomonadati</taxon>
        <taxon>Pseudomonadota</taxon>
        <taxon>Gammaproteobacteria</taxon>
        <taxon>Enterobacterales</taxon>
        <taxon>Enterobacteriaceae</taxon>
        <taxon>Superficieibacter</taxon>
    </lineage>
</organism>
<dbReference type="FunFam" id="2.30.30.140:FF:000022">
    <property type="entry name" value="Hydrogenase assembly chaperone HybG"/>
    <property type="match status" value="1"/>
</dbReference>
<dbReference type="Pfam" id="PF01455">
    <property type="entry name" value="HupF_HypC"/>
    <property type="match status" value="1"/>
</dbReference>
<comment type="similarity">
    <text evidence="2">Belongs to the HupF/HypC family.</text>
</comment>
<dbReference type="InterPro" id="IPR001109">
    <property type="entry name" value="Hydrogenase_HupF/HypC"/>
</dbReference>
<evidence type="ECO:0000313" key="6">
    <source>
        <dbReference type="Proteomes" id="UP000237073"/>
    </source>
</evidence>